<keyword evidence="7" id="KW-0539">Nucleus</keyword>
<accession>A0A8J9W077</accession>
<dbReference type="EMBL" id="OV696686">
    <property type="protein sequence ID" value="CAH1232295.1"/>
    <property type="molecule type" value="Genomic_DNA"/>
</dbReference>
<keyword evidence="10" id="KW-1185">Reference proteome</keyword>
<proteinExistence type="inferred from homology"/>
<dbReference type="GO" id="GO:0016607">
    <property type="term" value="C:nuclear speck"/>
    <property type="evidence" value="ECO:0007669"/>
    <property type="project" value="UniProtKB-SubCell"/>
</dbReference>
<feature type="region of interest" description="Disordered" evidence="8">
    <location>
        <begin position="77"/>
        <end position="99"/>
    </location>
</feature>
<comment type="subcellular location">
    <subcellularLocation>
        <location evidence="1">Nucleus speckle</location>
    </subcellularLocation>
    <subcellularLocation>
        <location evidence="2">Nucleus</location>
        <location evidence="2">Nucleolus</location>
    </subcellularLocation>
</comment>
<evidence type="ECO:0000313" key="10">
    <source>
        <dbReference type="Proteomes" id="UP000838412"/>
    </source>
</evidence>
<dbReference type="InterPro" id="IPR019532">
    <property type="entry name" value="Nucl_RNA-splicing_assoc_SR-25"/>
</dbReference>
<evidence type="ECO:0000256" key="5">
    <source>
        <dbReference type="ARBA" id="ARBA00022664"/>
    </source>
</evidence>
<organism evidence="9 10">
    <name type="scientific">Branchiostoma lanceolatum</name>
    <name type="common">Common lancelet</name>
    <name type="synonym">Amphioxus lanceolatum</name>
    <dbReference type="NCBI Taxonomy" id="7740"/>
    <lineage>
        <taxon>Eukaryota</taxon>
        <taxon>Metazoa</taxon>
        <taxon>Chordata</taxon>
        <taxon>Cephalochordata</taxon>
        <taxon>Leptocardii</taxon>
        <taxon>Amphioxiformes</taxon>
        <taxon>Branchiostomatidae</taxon>
        <taxon>Branchiostoma</taxon>
    </lineage>
</organism>
<evidence type="ECO:0000256" key="8">
    <source>
        <dbReference type="SAM" id="MobiDB-lite"/>
    </source>
</evidence>
<dbReference type="Pfam" id="PF10500">
    <property type="entry name" value="SR-25"/>
    <property type="match status" value="1"/>
</dbReference>
<dbReference type="GO" id="GO:0005730">
    <property type="term" value="C:nucleolus"/>
    <property type="evidence" value="ECO:0007669"/>
    <property type="project" value="UniProtKB-SubCell"/>
</dbReference>
<reference evidence="9" key="1">
    <citation type="submission" date="2022-01" db="EMBL/GenBank/DDBJ databases">
        <authorList>
            <person name="Braso-Vives M."/>
        </authorList>
    </citation>
    <scope>NUCLEOTIDE SEQUENCE</scope>
</reference>
<keyword evidence="5" id="KW-0507">mRNA processing</keyword>
<dbReference type="GO" id="GO:0008380">
    <property type="term" value="P:RNA splicing"/>
    <property type="evidence" value="ECO:0007669"/>
    <property type="project" value="UniProtKB-KW"/>
</dbReference>
<name>A0A8J9W077_BRALA</name>
<comment type="similarity">
    <text evidence="3">Belongs to the ARL6IP4 family.</text>
</comment>
<feature type="region of interest" description="Disordered" evidence="8">
    <location>
        <begin position="1"/>
        <end position="43"/>
    </location>
</feature>
<protein>
    <recommendedName>
        <fullName evidence="4">ADP-ribosylation factor-like protein 6-interacting protein 4</fullName>
    </recommendedName>
</protein>
<dbReference type="AlphaFoldDB" id="A0A8J9W077"/>
<gene>
    <name evidence="9" type="primary">ARL6IP4</name>
    <name evidence="9" type="ORF">BLAG_LOCUS1488</name>
</gene>
<evidence type="ECO:0000256" key="3">
    <source>
        <dbReference type="ARBA" id="ARBA00006852"/>
    </source>
</evidence>
<evidence type="ECO:0000256" key="4">
    <source>
        <dbReference type="ARBA" id="ARBA00017993"/>
    </source>
</evidence>
<sequence length="99" mass="10963">MVQSGVVQGPSLMPAASANETKDDGAKAHSMRPMTKEEWEKQQSVVRRVFDPDTGRNRLVKGDGEIIEEIVSKERHKQINQQATQGDGLSFMRGLGLNK</sequence>
<evidence type="ECO:0000256" key="2">
    <source>
        <dbReference type="ARBA" id="ARBA00004604"/>
    </source>
</evidence>
<keyword evidence="6" id="KW-0508">mRNA splicing</keyword>
<evidence type="ECO:0000256" key="6">
    <source>
        <dbReference type="ARBA" id="ARBA00023187"/>
    </source>
</evidence>
<dbReference type="OrthoDB" id="48562at2759"/>
<evidence type="ECO:0000313" key="9">
    <source>
        <dbReference type="EMBL" id="CAH1232295.1"/>
    </source>
</evidence>
<dbReference type="GO" id="GO:0006397">
    <property type="term" value="P:mRNA processing"/>
    <property type="evidence" value="ECO:0007669"/>
    <property type="project" value="UniProtKB-KW"/>
</dbReference>
<evidence type="ECO:0000256" key="7">
    <source>
        <dbReference type="ARBA" id="ARBA00023242"/>
    </source>
</evidence>
<evidence type="ECO:0000256" key="1">
    <source>
        <dbReference type="ARBA" id="ARBA00004324"/>
    </source>
</evidence>
<dbReference type="Proteomes" id="UP000838412">
    <property type="component" value="Chromosome 1"/>
</dbReference>